<feature type="region of interest" description="Disordered" evidence="6">
    <location>
        <begin position="123"/>
        <end position="174"/>
    </location>
</feature>
<protein>
    <submittedName>
        <fullName evidence="10">Protein kinase domain-containing protein</fullName>
    </submittedName>
</protein>
<feature type="compositionally biased region" description="Basic and acidic residues" evidence="6">
    <location>
        <begin position="210"/>
        <end position="225"/>
    </location>
</feature>
<feature type="compositionally biased region" description="Basic and acidic residues" evidence="6">
    <location>
        <begin position="465"/>
        <end position="489"/>
    </location>
</feature>
<evidence type="ECO:0000256" key="5">
    <source>
        <dbReference type="ARBA" id="ARBA00022840"/>
    </source>
</evidence>
<dbReference type="PANTHER" id="PTHR24058:SF103">
    <property type="entry name" value="SERINE_THREONINE-PROTEIN KINASE PRP4 HOMOLOG"/>
    <property type="match status" value="1"/>
</dbReference>
<keyword evidence="3" id="KW-0547">Nucleotide-binding</keyword>
<feature type="compositionally biased region" description="Basic residues" evidence="6">
    <location>
        <begin position="55"/>
        <end position="67"/>
    </location>
</feature>
<gene>
    <name evidence="8" type="ORF">OFLC_LOCUS14381</name>
</gene>
<organism evidence="10">
    <name type="scientific">Onchocerca flexuosa</name>
    <dbReference type="NCBI Taxonomy" id="387005"/>
    <lineage>
        <taxon>Eukaryota</taxon>
        <taxon>Metazoa</taxon>
        <taxon>Ecdysozoa</taxon>
        <taxon>Nematoda</taxon>
        <taxon>Chromadorea</taxon>
        <taxon>Rhabditida</taxon>
        <taxon>Spirurina</taxon>
        <taxon>Spiruromorpha</taxon>
        <taxon>Filarioidea</taxon>
        <taxon>Onchocercidae</taxon>
        <taxon>Onchocerca</taxon>
    </lineage>
</organism>
<dbReference type="GO" id="GO:0005524">
    <property type="term" value="F:ATP binding"/>
    <property type="evidence" value="ECO:0007669"/>
    <property type="project" value="UniProtKB-KW"/>
</dbReference>
<keyword evidence="9" id="KW-1185">Reference proteome</keyword>
<evidence type="ECO:0000256" key="6">
    <source>
        <dbReference type="SAM" id="MobiDB-lite"/>
    </source>
</evidence>
<evidence type="ECO:0000313" key="10">
    <source>
        <dbReference type="WBParaSite" id="OFLC_0001438901-mRNA-1"/>
    </source>
</evidence>
<evidence type="ECO:0000313" key="9">
    <source>
        <dbReference type="Proteomes" id="UP000267606"/>
    </source>
</evidence>
<feature type="compositionally biased region" description="Basic and acidic residues" evidence="6">
    <location>
        <begin position="163"/>
        <end position="174"/>
    </location>
</feature>
<keyword evidence="1" id="KW-0723">Serine/threonine-protein kinase</keyword>
<feature type="region of interest" description="Disordered" evidence="6">
    <location>
        <begin position="52"/>
        <end position="108"/>
    </location>
</feature>
<dbReference type="InterPro" id="IPR050494">
    <property type="entry name" value="Ser_Thr_dual-spec_kinase"/>
</dbReference>
<keyword evidence="5" id="KW-0067">ATP-binding</keyword>
<feature type="compositionally biased region" description="Basic and acidic residues" evidence="6">
    <location>
        <begin position="68"/>
        <end position="77"/>
    </location>
</feature>
<dbReference type="Gene3D" id="3.30.200.20">
    <property type="entry name" value="Phosphorylase Kinase, domain 1"/>
    <property type="match status" value="1"/>
</dbReference>
<name>A0A183I3R9_9BILA</name>
<dbReference type="AlphaFoldDB" id="A0A183I3R9"/>
<dbReference type="InterPro" id="IPR000719">
    <property type="entry name" value="Prot_kinase_dom"/>
</dbReference>
<evidence type="ECO:0000256" key="2">
    <source>
        <dbReference type="ARBA" id="ARBA00022679"/>
    </source>
</evidence>
<sequence>MVHIIYLSSVTKFFYQMAVVTDIENAIVGMELDTSGDMNDVTKIVCEIDGSNEKRKAKKKHKHKHKHNDSSYDEEYKKHHHKKKKDKKIRKHKKNKKKKKTGGDKEVSDVELDELEKKKEVLEKKLQKEDEKKGKVHVDVSDDSDEQTDKISELDSDNSSSFNRKENKLENEKEIFLKNEISSTRNGDEKADGDVATSEKLIKKISSKNGAEKMDDKTVVSEKLVKKISPSPEGERKRTRSREHLKHSEQYELAKRRRREIEDFLKNDEQNKEETRILEEEMNSKNEKRGVQEIKKDDKKRELDGTKRKPVENTKKIDIIEEQHLLSERKNDREKRKEGELSSKKRTDADRSIDVKRRGYNEKTEERRSESRDRRARRSISRSKDDRRRSRSRSGRVGRDRDRNRERRSDRRSRSMGRHPDEKEEKKIQELRKRRQQIIKDIQKQNDEKERPGAKTDFDEMTMDEDNREKMDFKASSIKEKRVFEKSGDEETSSLSADEQLLREAQEELQKKHDSDVSCSSSPISPTGDDTPADFYGDLKEKMVHIKGQEESAVDRALRKAVEEEAEELRRQRGEDTKQEVENKTVEDCTTSTTFDMFATDAELPPEVLNKAAIIVSGQEPANASLKDNWDDTDGYYRIRIGEMLDSRYRVYGYTGAGVFGNVVRATDAARSNTHVAVKIIRNNEVMRRTGMKELDILKKLNEADRDDRYHCLQLYRHFYHHQHLCLVFESLSMNLRELLKKYGNSVGLHMKAVRSYTQQLLMALRLLKKCNILHADIKPDNILVSKRMK</sequence>
<feature type="region of interest" description="Disordered" evidence="6">
    <location>
        <begin position="204"/>
        <end position="531"/>
    </location>
</feature>
<feature type="domain" description="Protein kinase" evidence="7">
    <location>
        <begin position="649"/>
        <end position="790"/>
    </location>
</feature>
<feature type="compositionally biased region" description="Basic residues" evidence="6">
    <location>
        <begin position="78"/>
        <end position="100"/>
    </location>
</feature>
<feature type="compositionally biased region" description="Basic and acidic residues" evidence="6">
    <location>
        <begin position="397"/>
        <end position="431"/>
    </location>
</feature>
<dbReference type="InterPro" id="IPR008271">
    <property type="entry name" value="Ser/Thr_kinase_AS"/>
</dbReference>
<feature type="compositionally biased region" description="Basic and acidic residues" evidence="6">
    <location>
        <begin position="123"/>
        <end position="140"/>
    </location>
</feature>
<dbReference type="PROSITE" id="PS50011">
    <property type="entry name" value="PROTEIN_KINASE_DOM"/>
    <property type="match status" value="1"/>
</dbReference>
<dbReference type="WBParaSite" id="OFLC_0001438901-mRNA-1">
    <property type="protein sequence ID" value="OFLC_0001438901-mRNA-1"/>
    <property type="gene ID" value="OFLC_0001438901"/>
</dbReference>
<dbReference type="Proteomes" id="UP000267606">
    <property type="component" value="Unassembled WGS sequence"/>
</dbReference>
<reference evidence="8 9" key="2">
    <citation type="submission" date="2018-11" db="EMBL/GenBank/DDBJ databases">
        <authorList>
            <consortium name="Pathogen Informatics"/>
        </authorList>
    </citation>
    <scope>NUCLEOTIDE SEQUENCE [LARGE SCALE GENOMIC DNA]</scope>
</reference>
<dbReference type="SUPFAM" id="SSF56112">
    <property type="entry name" value="Protein kinase-like (PK-like)"/>
    <property type="match status" value="1"/>
</dbReference>
<dbReference type="FunFam" id="3.30.200.20:FF:000123">
    <property type="entry name" value="serine/threonine-protein kinase PRP4 homolog"/>
    <property type="match status" value="1"/>
</dbReference>
<dbReference type="PROSITE" id="PS00108">
    <property type="entry name" value="PROTEIN_KINASE_ST"/>
    <property type="match status" value="1"/>
</dbReference>
<feature type="compositionally biased region" description="Low complexity" evidence="6">
    <location>
        <begin position="517"/>
        <end position="526"/>
    </location>
</feature>
<reference evidence="10" key="1">
    <citation type="submission" date="2016-06" db="UniProtKB">
        <authorList>
            <consortium name="WormBaseParasite"/>
        </authorList>
    </citation>
    <scope>IDENTIFICATION</scope>
</reference>
<dbReference type="Gene3D" id="1.10.510.10">
    <property type="entry name" value="Transferase(Phosphotransferase) domain 1"/>
    <property type="match status" value="1"/>
</dbReference>
<evidence type="ECO:0000259" key="7">
    <source>
        <dbReference type="PROSITE" id="PS50011"/>
    </source>
</evidence>
<dbReference type="PANTHER" id="PTHR24058">
    <property type="entry name" value="DUAL SPECIFICITY PROTEIN KINASE"/>
    <property type="match status" value="1"/>
</dbReference>
<feature type="compositionally biased region" description="Basic and acidic residues" evidence="6">
    <location>
        <begin position="500"/>
        <end position="516"/>
    </location>
</feature>
<accession>A0A183I3R9</accession>
<dbReference type="STRING" id="387005.A0A183I3R9"/>
<evidence type="ECO:0000256" key="3">
    <source>
        <dbReference type="ARBA" id="ARBA00022741"/>
    </source>
</evidence>
<dbReference type="EMBL" id="UZAJ01040807">
    <property type="protein sequence ID" value="VDP16788.1"/>
    <property type="molecule type" value="Genomic_DNA"/>
</dbReference>
<dbReference type="InterPro" id="IPR011009">
    <property type="entry name" value="Kinase-like_dom_sf"/>
</dbReference>
<dbReference type="SMART" id="SM00220">
    <property type="entry name" value="S_TKc"/>
    <property type="match status" value="1"/>
</dbReference>
<feature type="compositionally biased region" description="Basic and acidic residues" evidence="6">
    <location>
        <begin position="246"/>
        <end position="373"/>
    </location>
</feature>
<evidence type="ECO:0000256" key="4">
    <source>
        <dbReference type="ARBA" id="ARBA00022777"/>
    </source>
</evidence>
<dbReference type="GO" id="GO:0004674">
    <property type="term" value="F:protein serine/threonine kinase activity"/>
    <property type="evidence" value="ECO:0007669"/>
    <property type="project" value="UniProtKB-KW"/>
</dbReference>
<evidence type="ECO:0000256" key="1">
    <source>
        <dbReference type="ARBA" id="ARBA00022527"/>
    </source>
</evidence>
<keyword evidence="2" id="KW-0808">Transferase</keyword>
<proteinExistence type="predicted"/>
<dbReference type="Pfam" id="PF00069">
    <property type="entry name" value="Pkinase"/>
    <property type="match status" value="1"/>
</dbReference>
<feature type="compositionally biased region" description="Basic and acidic residues" evidence="6">
    <location>
        <begin position="441"/>
        <end position="458"/>
    </location>
</feature>
<keyword evidence="4" id="KW-0418">Kinase</keyword>
<evidence type="ECO:0000313" key="8">
    <source>
        <dbReference type="EMBL" id="VDP16788.1"/>
    </source>
</evidence>